<protein>
    <submittedName>
        <fullName evidence="1">Uncharacterized protein</fullName>
    </submittedName>
</protein>
<comment type="caution">
    <text evidence="1">The sequence shown here is derived from an EMBL/GenBank/DDBJ whole genome shotgun (WGS) entry which is preliminary data.</text>
</comment>
<gene>
    <name evidence="1" type="ORF">RJ641_019701</name>
</gene>
<sequence length="79" mass="9090">MPLHRWHDRKQKFNRMEEDDSVFVYREGTLDEALLNLYQNSSEDSSPYSSPNNNTNNSICAVTTTYAPNVVPLKDVIVL</sequence>
<proteinExistence type="predicted"/>
<dbReference type="EMBL" id="JBAMMX010000024">
    <property type="protein sequence ID" value="KAK6916840.1"/>
    <property type="molecule type" value="Genomic_DNA"/>
</dbReference>
<reference evidence="1 2" key="1">
    <citation type="submission" date="2023-12" db="EMBL/GenBank/DDBJ databases">
        <title>A high-quality genome assembly for Dillenia turbinata (Dilleniales).</title>
        <authorList>
            <person name="Chanderbali A."/>
        </authorList>
    </citation>
    <scope>NUCLEOTIDE SEQUENCE [LARGE SCALE GENOMIC DNA]</scope>
    <source>
        <strain evidence="1">LSX21</strain>
        <tissue evidence="1">Leaf</tissue>
    </source>
</reference>
<accession>A0AAN8UJX1</accession>
<evidence type="ECO:0000313" key="1">
    <source>
        <dbReference type="EMBL" id="KAK6916840.1"/>
    </source>
</evidence>
<dbReference type="Proteomes" id="UP001370490">
    <property type="component" value="Unassembled WGS sequence"/>
</dbReference>
<organism evidence="1 2">
    <name type="scientific">Dillenia turbinata</name>
    <dbReference type="NCBI Taxonomy" id="194707"/>
    <lineage>
        <taxon>Eukaryota</taxon>
        <taxon>Viridiplantae</taxon>
        <taxon>Streptophyta</taxon>
        <taxon>Embryophyta</taxon>
        <taxon>Tracheophyta</taxon>
        <taxon>Spermatophyta</taxon>
        <taxon>Magnoliopsida</taxon>
        <taxon>eudicotyledons</taxon>
        <taxon>Gunneridae</taxon>
        <taxon>Pentapetalae</taxon>
        <taxon>Dilleniales</taxon>
        <taxon>Dilleniaceae</taxon>
        <taxon>Dillenia</taxon>
    </lineage>
</organism>
<name>A0AAN8UJX1_9MAGN</name>
<keyword evidence="2" id="KW-1185">Reference proteome</keyword>
<evidence type="ECO:0000313" key="2">
    <source>
        <dbReference type="Proteomes" id="UP001370490"/>
    </source>
</evidence>
<dbReference type="AlphaFoldDB" id="A0AAN8UJX1"/>